<evidence type="ECO:0000313" key="2">
    <source>
        <dbReference type="EMBL" id="MPN47896.1"/>
    </source>
</evidence>
<reference evidence="2" key="1">
    <citation type="submission" date="2019-08" db="EMBL/GenBank/DDBJ databases">
        <authorList>
            <person name="Kucharzyk K."/>
            <person name="Murdoch R.W."/>
            <person name="Higgins S."/>
            <person name="Loffler F."/>
        </authorList>
    </citation>
    <scope>NUCLEOTIDE SEQUENCE</scope>
</reference>
<comment type="caution">
    <text evidence="2">The sequence shown here is derived from an EMBL/GenBank/DDBJ whole genome shotgun (WGS) entry which is preliminary data.</text>
</comment>
<feature type="transmembrane region" description="Helical" evidence="1">
    <location>
        <begin position="20"/>
        <end position="42"/>
    </location>
</feature>
<accession>A0A645IAF9</accession>
<dbReference type="AlphaFoldDB" id="A0A645IAF9"/>
<organism evidence="2">
    <name type="scientific">bioreactor metagenome</name>
    <dbReference type="NCBI Taxonomy" id="1076179"/>
    <lineage>
        <taxon>unclassified sequences</taxon>
        <taxon>metagenomes</taxon>
        <taxon>ecological metagenomes</taxon>
    </lineage>
</organism>
<protein>
    <submittedName>
        <fullName evidence="2">Uncharacterized protein</fullName>
    </submittedName>
</protein>
<evidence type="ECO:0000256" key="1">
    <source>
        <dbReference type="SAM" id="Phobius"/>
    </source>
</evidence>
<gene>
    <name evidence="2" type="ORF">SDC9_195500</name>
</gene>
<dbReference type="EMBL" id="VSSQ01109750">
    <property type="protein sequence ID" value="MPN47896.1"/>
    <property type="molecule type" value="Genomic_DNA"/>
</dbReference>
<keyword evidence="1" id="KW-0472">Membrane</keyword>
<keyword evidence="1" id="KW-1133">Transmembrane helix</keyword>
<proteinExistence type="predicted"/>
<keyword evidence="1" id="KW-0812">Transmembrane</keyword>
<name>A0A645IAF9_9ZZZZ</name>
<sequence length="66" mass="7309">MIWTNEIGVFFFVGYVLAKYTSFTSLSVAVIAAAVAITMFFAEKRSIDLKKSLTGKKGSKGEEDFF</sequence>